<dbReference type="GO" id="GO:0003677">
    <property type="term" value="F:DNA binding"/>
    <property type="evidence" value="ECO:0007669"/>
    <property type="project" value="InterPro"/>
</dbReference>
<dbReference type="Proteomes" id="UP001151532">
    <property type="component" value="Chromosome 3"/>
</dbReference>
<dbReference type="InterPro" id="IPR027417">
    <property type="entry name" value="P-loop_NTPase"/>
</dbReference>
<reference evidence="9" key="2">
    <citation type="journal article" date="2023" name="Int. J. Mol. Sci.">
        <title>De Novo Assembly and Annotation of 11 Diverse Shrub Willow (Salix) Genomes Reveals Novel Gene Organization in Sex-Linked Regions.</title>
        <authorList>
            <person name="Hyden B."/>
            <person name="Feng K."/>
            <person name="Yates T.B."/>
            <person name="Jawdy S."/>
            <person name="Cereghino C."/>
            <person name="Smart L.B."/>
            <person name="Muchero W."/>
        </authorList>
    </citation>
    <scope>NUCLEOTIDE SEQUENCE</scope>
    <source>
        <tissue evidence="9">Shoot tip</tissue>
    </source>
</reference>
<organism evidence="9 10">
    <name type="scientific">Salix purpurea</name>
    <name type="common">Purple osier willow</name>
    <dbReference type="NCBI Taxonomy" id="77065"/>
    <lineage>
        <taxon>Eukaryota</taxon>
        <taxon>Viridiplantae</taxon>
        <taxon>Streptophyta</taxon>
        <taxon>Embryophyta</taxon>
        <taxon>Tracheophyta</taxon>
        <taxon>Spermatophyta</taxon>
        <taxon>Magnoliopsida</taxon>
        <taxon>eudicotyledons</taxon>
        <taxon>Gunneridae</taxon>
        <taxon>Pentapetalae</taxon>
        <taxon>rosids</taxon>
        <taxon>fabids</taxon>
        <taxon>Malpighiales</taxon>
        <taxon>Salicaceae</taxon>
        <taxon>Saliceae</taxon>
        <taxon>Salix</taxon>
    </lineage>
</organism>
<feature type="region of interest" description="Disordered" evidence="7">
    <location>
        <begin position="756"/>
        <end position="843"/>
    </location>
</feature>
<dbReference type="GO" id="GO:0003689">
    <property type="term" value="F:DNA clamp loader activity"/>
    <property type="evidence" value="ECO:0007669"/>
    <property type="project" value="TreeGrafter"/>
</dbReference>
<dbReference type="InterPro" id="IPR054506">
    <property type="entry name" value="DnaA_N-like_STI"/>
</dbReference>
<reference evidence="9" key="1">
    <citation type="submission" date="2022-11" db="EMBL/GenBank/DDBJ databases">
        <authorList>
            <person name="Hyden B.L."/>
            <person name="Feng K."/>
            <person name="Yates T."/>
            <person name="Jawdy S."/>
            <person name="Smart L.B."/>
            <person name="Muchero W."/>
        </authorList>
    </citation>
    <scope>NUCLEOTIDE SEQUENCE</scope>
    <source>
        <tissue evidence="9">Shoot tip</tissue>
    </source>
</reference>
<dbReference type="OrthoDB" id="1911163at2759"/>
<dbReference type="Gene3D" id="1.10.8.60">
    <property type="match status" value="1"/>
</dbReference>
<keyword evidence="6" id="KW-0175">Coiled coil</keyword>
<evidence type="ECO:0000256" key="5">
    <source>
        <dbReference type="ARBA" id="ARBA00022840"/>
    </source>
</evidence>
<dbReference type="SMART" id="SM00382">
    <property type="entry name" value="AAA"/>
    <property type="match status" value="1"/>
</dbReference>
<feature type="compositionally biased region" description="Polar residues" evidence="7">
    <location>
        <begin position="62"/>
        <end position="76"/>
    </location>
</feature>
<protein>
    <submittedName>
        <fullName evidence="9">REPLICATION FACTOR C / DNA polymerase III GAMMA-TAU SUBUNIT</fullName>
    </submittedName>
</protein>
<comment type="similarity">
    <text evidence="1">Belongs to the DnaX/STICHEL family.</text>
</comment>
<feature type="domain" description="AAA+ ATPase" evidence="8">
    <location>
        <begin position="435"/>
        <end position="597"/>
    </location>
</feature>
<gene>
    <name evidence="9" type="ORF">OIU79_010998</name>
</gene>
<feature type="compositionally biased region" description="Polar residues" evidence="7">
    <location>
        <begin position="273"/>
        <end position="283"/>
    </location>
</feature>
<dbReference type="PANTHER" id="PTHR11669">
    <property type="entry name" value="REPLICATION FACTOR C / DNA POLYMERASE III GAMMA-TAU SUBUNIT"/>
    <property type="match status" value="1"/>
</dbReference>
<keyword evidence="4" id="KW-0862">Zinc</keyword>
<feature type="region of interest" description="Disordered" evidence="7">
    <location>
        <begin position="948"/>
        <end position="971"/>
    </location>
</feature>
<evidence type="ECO:0000256" key="3">
    <source>
        <dbReference type="ARBA" id="ARBA00022741"/>
    </source>
</evidence>
<evidence type="ECO:0000256" key="4">
    <source>
        <dbReference type="ARBA" id="ARBA00022833"/>
    </source>
</evidence>
<evidence type="ECO:0000256" key="7">
    <source>
        <dbReference type="SAM" id="MobiDB-lite"/>
    </source>
</evidence>
<dbReference type="Gene3D" id="3.40.50.300">
    <property type="entry name" value="P-loop containing nucleotide triphosphate hydrolases"/>
    <property type="match status" value="1"/>
</dbReference>
<feature type="compositionally biased region" description="Low complexity" evidence="7">
    <location>
        <begin position="761"/>
        <end position="772"/>
    </location>
</feature>
<dbReference type="Pfam" id="PF23007">
    <property type="entry name" value="DnaA_N-like_STI"/>
    <property type="match status" value="1"/>
</dbReference>
<dbReference type="NCBIfam" id="TIGR02397">
    <property type="entry name" value="dnaX_nterm"/>
    <property type="match status" value="1"/>
</dbReference>
<name>A0A9Q0QHK7_SALPP</name>
<dbReference type="GO" id="GO:0046872">
    <property type="term" value="F:metal ion binding"/>
    <property type="evidence" value="ECO:0007669"/>
    <property type="project" value="UniProtKB-KW"/>
</dbReference>
<dbReference type="GO" id="GO:0006281">
    <property type="term" value="P:DNA repair"/>
    <property type="evidence" value="ECO:0007669"/>
    <property type="project" value="TreeGrafter"/>
</dbReference>
<evidence type="ECO:0000259" key="8">
    <source>
        <dbReference type="SMART" id="SM00382"/>
    </source>
</evidence>
<dbReference type="EMBL" id="JAPFFK010000016">
    <property type="protein sequence ID" value="KAJ6706461.1"/>
    <property type="molecule type" value="Genomic_DNA"/>
</dbReference>
<feature type="compositionally biased region" description="Low complexity" evidence="7">
    <location>
        <begin position="797"/>
        <end position="806"/>
    </location>
</feature>
<evidence type="ECO:0000256" key="2">
    <source>
        <dbReference type="ARBA" id="ARBA00022723"/>
    </source>
</evidence>
<dbReference type="GO" id="GO:0005663">
    <property type="term" value="C:DNA replication factor C complex"/>
    <property type="evidence" value="ECO:0007669"/>
    <property type="project" value="TreeGrafter"/>
</dbReference>
<comment type="caution">
    <text evidence="9">The sequence shown here is derived from an EMBL/GenBank/DDBJ whole genome shotgun (WGS) entry which is preliminary data.</text>
</comment>
<dbReference type="FunFam" id="1.10.8.60:FF:000013">
    <property type="entry name" value="DNA polymerase III subunit gamma/tau"/>
    <property type="match status" value="1"/>
</dbReference>
<dbReference type="FunFam" id="3.40.50.300:FF:000014">
    <property type="entry name" value="DNA polymerase III subunit gamma/tau"/>
    <property type="match status" value="1"/>
</dbReference>
<evidence type="ECO:0000313" key="10">
    <source>
        <dbReference type="Proteomes" id="UP001151532"/>
    </source>
</evidence>
<dbReference type="InterPro" id="IPR003593">
    <property type="entry name" value="AAA+_ATPase"/>
</dbReference>
<dbReference type="SUPFAM" id="SSF48019">
    <property type="entry name" value="post-AAA+ oligomerization domain-like"/>
    <property type="match status" value="1"/>
</dbReference>
<evidence type="ECO:0000256" key="6">
    <source>
        <dbReference type="ARBA" id="ARBA00023054"/>
    </source>
</evidence>
<feature type="region of interest" description="Disordered" evidence="7">
    <location>
        <begin position="258"/>
        <end position="283"/>
    </location>
</feature>
<dbReference type="GO" id="GO:0003887">
    <property type="term" value="F:DNA-directed DNA polymerase activity"/>
    <property type="evidence" value="ECO:0007669"/>
    <property type="project" value="InterPro"/>
</dbReference>
<proteinExistence type="inferred from homology"/>
<evidence type="ECO:0000256" key="1">
    <source>
        <dbReference type="ARBA" id="ARBA00006360"/>
    </source>
</evidence>
<dbReference type="PANTHER" id="PTHR11669:SF63">
    <property type="entry name" value="PROTEIN STICHEL"/>
    <property type="match status" value="1"/>
</dbReference>
<sequence>MRFSDPSRLHLKKDLTLIRKAARVLRAGTTSSWKSPLNTARSVAAASASAWKHFENWNAIQNGGTTASHSNNTSTRLDSHFRSGFNNNGSDKRVFLYNWKSQKYSSEKSALPGNDADDDYESCSIQESLDDSLSGARNVGDSKSDTYLGETRSAAMNFRRRDANLVSPLMRRAKGIKKKGKKTNSRLDVLSRYQEKEMKLRRLLKGHPSMGLSLGLGRDPIANQFDDTEEYSDSEDLRKVSGVSPLLLKLKHKNRPHSLSKFLRPSRKDDSSYSHSTPALSTSSYNRDSGFLAIGPNGHQDTESKYHRRRCSCSISNNRRIGSRTGQAFLPLRTDSGYGIAGSSIGTGHSDDGLSTNCGELDLEALCRLDGRRWSSCRSQDGLEILALHGDGEDEGTAKNIRSLSQKYKPAFFSELIGQRNVVQSLITSIYRGTIAPVYLFQGPRGTGKTSAAMIFASALNCTSAEEIKPCGRCRECNDSSSGKTRDLWEVDGTDKKGIDKVRYLLKKISHRPPSGSSRYKVFLIDECHLLPAKMWLAFLKLLEEPPQRVVFVFVTTDPDNVPRTVQSRCQKYLFSKIKDGDMVARLRRISKEENLDVELDALDLIALNAEGSLRDAETMLDQLSLLGKKITTSLVNELVGDVSDEKLLELLEFAMLSETTEIVKRARDLMDSGVDPMVLMSQLASLIMDIIAGTYSFVYANHGDPLIGTQNLTEAELVRLKHALRLLSEAEKQLRISSDRSTWFTTTLLQLGSTPSMDLTQSSSSRRQSSRTTEEDPSSVSKESNVYKPKSDTLFSPQRSSSPSSLYKAINGHSSREGECEFNATPPRSMDNNTVSSSLDDEMNGNKVFRYKNSDKLDDMWERCIEKCHSRTLRQLLHAHGKLLSISEVDGALAVYVAFEDEEVKAKVERFLSSITNSIEMVLRRNVEVCDRWSGFLAGYSDLESQEEPTKLSRGSFNGANAGEKQGMPVQGRESIIREQRLETAWLQVAEKGTARSLSRLKPEKNQVLPQEDTYQQNQLDSIDSAILPSQKWEDESNHELKVLKMQDRRVLHEDHRGYPISPSLLHGSIYVGNGDKETLGYESSPAGGGGCSGLFCWNNSSRSNRAKARGAPVGTRGRNGRFSLFGECVKQKKSESRNTR</sequence>
<dbReference type="GO" id="GO:0005524">
    <property type="term" value="F:ATP binding"/>
    <property type="evidence" value="ECO:0007669"/>
    <property type="project" value="UniProtKB-KW"/>
</dbReference>
<dbReference type="CDD" id="cd18137">
    <property type="entry name" value="HLD_clamp_pol_III_gamma_tau"/>
    <property type="match status" value="1"/>
</dbReference>
<evidence type="ECO:0000313" key="9">
    <source>
        <dbReference type="EMBL" id="KAJ6706461.1"/>
    </source>
</evidence>
<dbReference type="GO" id="GO:0006261">
    <property type="term" value="P:DNA-templated DNA replication"/>
    <property type="evidence" value="ECO:0007669"/>
    <property type="project" value="TreeGrafter"/>
</dbReference>
<dbReference type="CDD" id="cd00009">
    <property type="entry name" value="AAA"/>
    <property type="match status" value="1"/>
</dbReference>
<dbReference type="InterPro" id="IPR008921">
    <property type="entry name" value="DNA_pol3_clamp-load_cplx_C"/>
</dbReference>
<accession>A0A9Q0QHK7</accession>
<dbReference type="InterPro" id="IPR050238">
    <property type="entry name" value="DNA_Rep/Repair_Clamp_Loader"/>
</dbReference>
<keyword evidence="5" id="KW-0067">ATP-binding</keyword>
<dbReference type="InterPro" id="IPR012763">
    <property type="entry name" value="DNA_pol_III_sug/sutau_N"/>
</dbReference>
<keyword evidence="3" id="KW-0547">Nucleotide-binding</keyword>
<dbReference type="Pfam" id="PF13177">
    <property type="entry name" value="DNA_pol3_delta2"/>
    <property type="match status" value="1"/>
</dbReference>
<dbReference type="Pfam" id="PF22608">
    <property type="entry name" value="DNAX_ATPase_lid"/>
    <property type="match status" value="1"/>
</dbReference>
<keyword evidence="2" id="KW-0479">Metal-binding</keyword>
<dbReference type="InterPro" id="IPR045085">
    <property type="entry name" value="HLD_clamp_pol_III_gamma_tau"/>
</dbReference>
<dbReference type="SUPFAM" id="SSF52540">
    <property type="entry name" value="P-loop containing nucleoside triphosphate hydrolases"/>
    <property type="match status" value="1"/>
</dbReference>
<dbReference type="GO" id="GO:0009360">
    <property type="term" value="C:DNA polymerase III complex"/>
    <property type="evidence" value="ECO:0007669"/>
    <property type="project" value="InterPro"/>
</dbReference>
<keyword evidence="10" id="KW-1185">Reference proteome</keyword>
<feature type="region of interest" description="Disordered" evidence="7">
    <location>
        <begin position="62"/>
        <end position="83"/>
    </location>
</feature>
<dbReference type="AlphaFoldDB" id="A0A9Q0QHK7"/>